<evidence type="ECO:0000256" key="1">
    <source>
        <dbReference type="ARBA" id="ARBA00004586"/>
    </source>
</evidence>
<evidence type="ECO:0000256" key="3">
    <source>
        <dbReference type="ARBA" id="ARBA00022553"/>
    </source>
</evidence>
<dbReference type="InterPro" id="IPR035892">
    <property type="entry name" value="C2_domain_sf"/>
</dbReference>
<dbReference type="GO" id="GO:0008289">
    <property type="term" value="F:lipid binding"/>
    <property type="evidence" value="ECO:0007669"/>
    <property type="project" value="UniProtKB-KW"/>
</dbReference>
<dbReference type="GO" id="GO:0061817">
    <property type="term" value="P:endoplasmic reticulum-plasma membrane tethering"/>
    <property type="evidence" value="ECO:0007669"/>
    <property type="project" value="InterPro"/>
</dbReference>
<evidence type="ECO:0000256" key="9">
    <source>
        <dbReference type="ARBA" id="ARBA00023121"/>
    </source>
</evidence>
<keyword evidence="10 12" id="KW-0472">Membrane</keyword>
<feature type="transmembrane region" description="Helical" evidence="12">
    <location>
        <begin position="97"/>
        <end position="116"/>
    </location>
</feature>
<feature type="compositionally biased region" description="Basic and acidic residues" evidence="11">
    <location>
        <begin position="963"/>
        <end position="977"/>
    </location>
</feature>
<evidence type="ECO:0000256" key="4">
    <source>
        <dbReference type="ARBA" id="ARBA00022692"/>
    </source>
</evidence>
<keyword evidence="9" id="KW-0446">Lipid-binding</keyword>
<feature type="domain" description="C2" evidence="13">
    <location>
        <begin position="374"/>
        <end position="498"/>
    </location>
</feature>
<evidence type="ECO:0000256" key="10">
    <source>
        <dbReference type="ARBA" id="ARBA00023136"/>
    </source>
</evidence>
<dbReference type="Gene3D" id="2.60.40.150">
    <property type="entry name" value="C2 domain"/>
    <property type="match status" value="2"/>
</dbReference>
<keyword evidence="5" id="KW-0677">Repeat</keyword>
<dbReference type="CDD" id="cd04041">
    <property type="entry name" value="C2A_fungal"/>
    <property type="match status" value="1"/>
</dbReference>
<accession>A0A3N4L7U9</accession>
<feature type="compositionally biased region" description="Basic and acidic residues" evidence="11">
    <location>
        <begin position="14"/>
        <end position="23"/>
    </location>
</feature>
<evidence type="ECO:0000256" key="2">
    <source>
        <dbReference type="ARBA" id="ARBA00022448"/>
    </source>
</evidence>
<name>A0A3N4L7U9_9PEZI</name>
<proteinExistence type="predicted"/>
<keyword evidence="4 12" id="KW-0812">Transmembrane</keyword>
<evidence type="ECO:0008006" key="17">
    <source>
        <dbReference type="Google" id="ProtNLM"/>
    </source>
</evidence>
<dbReference type="CDD" id="cd21676">
    <property type="entry name" value="SMP_Mug190"/>
    <property type="match status" value="1"/>
</dbReference>
<feature type="domain" description="SMP-LTD" evidence="14">
    <location>
        <begin position="161"/>
        <end position="376"/>
    </location>
</feature>
<evidence type="ECO:0000256" key="11">
    <source>
        <dbReference type="SAM" id="MobiDB-lite"/>
    </source>
</evidence>
<evidence type="ECO:0000256" key="12">
    <source>
        <dbReference type="SAM" id="Phobius"/>
    </source>
</evidence>
<dbReference type="PANTHER" id="PTHR47348">
    <property type="entry name" value="MEIOTICALLY UP-REGULATED GENE 190 PROTEIN"/>
    <property type="match status" value="1"/>
</dbReference>
<feature type="region of interest" description="Disordered" evidence="11">
    <location>
        <begin position="996"/>
        <end position="1019"/>
    </location>
</feature>
<organism evidence="15 16">
    <name type="scientific">Morchella conica CCBAS932</name>
    <dbReference type="NCBI Taxonomy" id="1392247"/>
    <lineage>
        <taxon>Eukaryota</taxon>
        <taxon>Fungi</taxon>
        <taxon>Dikarya</taxon>
        <taxon>Ascomycota</taxon>
        <taxon>Pezizomycotina</taxon>
        <taxon>Pezizomycetes</taxon>
        <taxon>Pezizales</taxon>
        <taxon>Morchellaceae</taxon>
        <taxon>Morchella</taxon>
    </lineage>
</organism>
<dbReference type="GO" id="GO:0006869">
    <property type="term" value="P:lipid transport"/>
    <property type="evidence" value="ECO:0007669"/>
    <property type="project" value="UniProtKB-KW"/>
</dbReference>
<sequence length="1019" mass="113491">MATAATTTTTDQNRNSEDNDIGHRTIRPRHRRNTSAMEPDPRFYSGRNPVPRVESFVQICDAKYAPPPEIEKTHPEIHPPQAWHQFMEELRNLTLKYIVFVMTTFIILNGCLPLPYSISIFITIAGGLTWWRNVESVWTDIIHNAQTTQGIDRMHIQGSEGNESAEWLNGTIAKLWPQVNADLFSSMVDLLEDVMQASIPSIVNEVKVTNVGQGTNPIRILSLRWLNESEVPGGPTERLNEQEEVGEWAALELTFAYRASPSGSSAASKAKNANLLIHLTFGVKGVMGTPIPVWVELRGCTGTCRVKIQLIPDPPFVKLATFSFMGMPKIEIAAVPLNQRFFNVMNLPVISDFINSSIKTAAKEFVAPSNYTLDLSKILVGEDTKKELLAIGVLVVHISCAEAIRAADINGKSDCYVTLSYSKYAKPLWSTRIIFGDLNPVWDETAVLLVNADEVKASEKLSVTLWDSDRFTADDIVGRTEVDVTELVRNRGQLSKRRDRLQGFKDGHYMPGHINWSVVFYGKRDMNQDLATSGVDERLPGDFEEFKSKNSKVDSEQETRVSYIPPDPTFPAGILSIQIHNIIALERHSTTGSKGRPASRRGGSSNMEEEEADNLPSAYCSIILDQEKIYKTRVKPMTSKPFFNAGTERFVRDFNASTVLVVVSDSRMREIDPILGVVEFKLKDVLKNSSMISRYYPMQGGIGYGKIRVSLLFRSIDAQLPRPLLGSSIGTIRIMSKHISSAGITDKEVREADYITFQTPLVSKRAPQSENDKGWSPIGSSRTGFGLGVRNRHSVPLILYFRRDSKLRRDKTYAAAVLWLKDIPDEEDTTVKLDVYQPQDLDGFIQNCAVEGQVQKRWGKHVGQVELVVRFHRGLAMNSRAHLRAAEEEKDFADVLEAQQCITRDDPNVTDSSASSDSEAGTGSSRVDGAGGGEDDDEDTSGVSSDEGGETGGIGGLKRRFSNKRDMQRELHRRERGVMQWKGARTLAWVGKGVKDAGKGVKGHFKMEPRRPNVETEVP</sequence>
<evidence type="ECO:0000313" key="15">
    <source>
        <dbReference type="EMBL" id="RPB17539.1"/>
    </source>
</evidence>
<keyword evidence="7 12" id="KW-1133">Transmembrane helix</keyword>
<keyword evidence="16" id="KW-1185">Reference proteome</keyword>
<feature type="compositionally biased region" description="Basic residues" evidence="11">
    <location>
        <begin position="24"/>
        <end position="33"/>
    </location>
</feature>
<dbReference type="PANTHER" id="PTHR47348:SF3">
    <property type="entry name" value="MEIOTICALLY UP-REGULATED GENE 190 PROTEIN"/>
    <property type="match status" value="1"/>
</dbReference>
<feature type="region of interest" description="Disordered" evidence="11">
    <location>
        <begin position="1"/>
        <end position="44"/>
    </location>
</feature>
<dbReference type="SUPFAM" id="SSF49562">
    <property type="entry name" value="C2 domain (Calcium/lipid-binding domain, CaLB)"/>
    <property type="match status" value="2"/>
</dbReference>
<dbReference type="EMBL" id="ML119105">
    <property type="protein sequence ID" value="RPB17539.1"/>
    <property type="molecule type" value="Genomic_DNA"/>
</dbReference>
<dbReference type="PROSITE" id="PS50004">
    <property type="entry name" value="C2"/>
    <property type="match status" value="2"/>
</dbReference>
<feature type="region of interest" description="Disordered" evidence="11">
    <location>
        <begin position="588"/>
        <end position="612"/>
    </location>
</feature>
<dbReference type="Pfam" id="PF25331">
    <property type="entry name" value="C2_Mug190_3rd"/>
    <property type="match status" value="1"/>
</dbReference>
<keyword evidence="3" id="KW-0597">Phosphoprotein</keyword>
<dbReference type="InterPro" id="IPR057349">
    <property type="entry name" value="C2_Mug190_3rd"/>
</dbReference>
<feature type="region of interest" description="Disordered" evidence="11">
    <location>
        <begin position="903"/>
        <end position="977"/>
    </location>
</feature>
<dbReference type="Pfam" id="PF25669">
    <property type="entry name" value="SMP_MUG190-like"/>
    <property type="match status" value="1"/>
</dbReference>
<keyword evidence="6" id="KW-0256">Endoplasmic reticulum</keyword>
<evidence type="ECO:0000259" key="14">
    <source>
        <dbReference type="PROSITE" id="PS51847"/>
    </source>
</evidence>
<dbReference type="Pfam" id="PF00168">
    <property type="entry name" value="C2"/>
    <property type="match status" value="2"/>
</dbReference>
<dbReference type="InParanoid" id="A0A3N4L7U9"/>
<evidence type="ECO:0000256" key="7">
    <source>
        <dbReference type="ARBA" id="ARBA00022989"/>
    </source>
</evidence>
<protein>
    <recommendedName>
        <fullName evidence="17">C2 domain protein</fullName>
    </recommendedName>
</protein>
<evidence type="ECO:0000259" key="13">
    <source>
        <dbReference type="PROSITE" id="PS50004"/>
    </source>
</evidence>
<dbReference type="AlphaFoldDB" id="A0A3N4L7U9"/>
<keyword evidence="8" id="KW-0445">Lipid transport</keyword>
<evidence type="ECO:0000256" key="8">
    <source>
        <dbReference type="ARBA" id="ARBA00023055"/>
    </source>
</evidence>
<dbReference type="SMART" id="SM00239">
    <property type="entry name" value="C2"/>
    <property type="match status" value="2"/>
</dbReference>
<keyword evidence="2" id="KW-0813">Transport</keyword>
<evidence type="ECO:0000256" key="5">
    <source>
        <dbReference type="ARBA" id="ARBA00022737"/>
    </source>
</evidence>
<comment type="subcellular location">
    <subcellularLocation>
        <location evidence="1">Endoplasmic reticulum membrane</location>
    </subcellularLocation>
</comment>
<dbReference type="PROSITE" id="PS51847">
    <property type="entry name" value="SMP"/>
    <property type="match status" value="1"/>
</dbReference>
<feature type="compositionally biased region" description="Low complexity" evidence="11">
    <location>
        <begin position="1"/>
        <end position="10"/>
    </location>
</feature>
<dbReference type="STRING" id="1392247.A0A3N4L7U9"/>
<reference evidence="15 16" key="1">
    <citation type="journal article" date="2018" name="Nat. Ecol. Evol.">
        <title>Pezizomycetes genomes reveal the molecular basis of ectomycorrhizal truffle lifestyle.</title>
        <authorList>
            <person name="Murat C."/>
            <person name="Payen T."/>
            <person name="Noel B."/>
            <person name="Kuo A."/>
            <person name="Morin E."/>
            <person name="Chen J."/>
            <person name="Kohler A."/>
            <person name="Krizsan K."/>
            <person name="Balestrini R."/>
            <person name="Da Silva C."/>
            <person name="Montanini B."/>
            <person name="Hainaut M."/>
            <person name="Levati E."/>
            <person name="Barry K.W."/>
            <person name="Belfiori B."/>
            <person name="Cichocki N."/>
            <person name="Clum A."/>
            <person name="Dockter R.B."/>
            <person name="Fauchery L."/>
            <person name="Guy J."/>
            <person name="Iotti M."/>
            <person name="Le Tacon F."/>
            <person name="Lindquist E.A."/>
            <person name="Lipzen A."/>
            <person name="Malagnac F."/>
            <person name="Mello A."/>
            <person name="Molinier V."/>
            <person name="Miyauchi S."/>
            <person name="Poulain J."/>
            <person name="Riccioni C."/>
            <person name="Rubini A."/>
            <person name="Sitrit Y."/>
            <person name="Splivallo R."/>
            <person name="Traeger S."/>
            <person name="Wang M."/>
            <person name="Zifcakova L."/>
            <person name="Wipf D."/>
            <person name="Zambonelli A."/>
            <person name="Paolocci F."/>
            <person name="Nowrousian M."/>
            <person name="Ottonello S."/>
            <person name="Baldrian P."/>
            <person name="Spatafora J.W."/>
            <person name="Henrissat B."/>
            <person name="Nagy L.G."/>
            <person name="Aury J.M."/>
            <person name="Wincker P."/>
            <person name="Grigoriev I.V."/>
            <person name="Bonfante P."/>
            <person name="Martin F.M."/>
        </authorList>
    </citation>
    <scope>NUCLEOTIDE SEQUENCE [LARGE SCALE GENOMIC DNA]</scope>
    <source>
        <strain evidence="15 16">CCBAS932</strain>
    </source>
</reference>
<evidence type="ECO:0000256" key="6">
    <source>
        <dbReference type="ARBA" id="ARBA00022824"/>
    </source>
</evidence>
<dbReference type="InterPro" id="IPR037767">
    <property type="entry name" value="C2A_Mug190-like"/>
</dbReference>
<gene>
    <name evidence="15" type="ORF">P167DRAFT_550666</name>
</gene>
<dbReference type="InterPro" id="IPR000008">
    <property type="entry name" value="C2_dom"/>
</dbReference>
<feature type="compositionally biased region" description="Polar residues" evidence="11">
    <location>
        <begin position="909"/>
        <end position="925"/>
    </location>
</feature>
<dbReference type="InterPro" id="IPR031468">
    <property type="entry name" value="SMP_LBD"/>
</dbReference>
<dbReference type="GO" id="GO:0005789">
    <property type="term" value="C:endoplasmic reticulum membrane"/>
    <property type="evidence" value="ECO:0007669"/>
    <property type="project" value="UniProtKB-SubCell"/>
</dbReference>
<dbReference type="OrthoDB" id="419768at2759"/>
<dbReference type="Proteomes" id="UP000277580">
    <property type="component" value="Unassembled WGS sequence"/>
</dbReference>
<dbReference type="InterPro" id="IPR037765">
    <property type="entry name" value="C2B_Tricalbin"/>
</dbReference>
<feature type="domain" description="C2" evidence="13">
    <location>
        <begin position="555"/>
        <end position="696"/>
    </location>
</feature>
<dbReference type="CDD" id="cd04052">
    <property type="entry name" value="C2B_Tricalbin-like"/>
    <property type="match status" value="1"/>
</dbReference>
<evidence type="ECO:0000313" key="16">
    <source>
        <dbReference type="Proteomes" id="UP000277580"/>
    </source>
</evidence>